<dbReference type="PIRSF" id="PIRSF000103">
    <property type="entry name" value="HIBADH"/>
    <property type="match status" value="1"/>
</dbReference>
<dbReference type="OrthoDB" id="9812907at2"/>
<reference evidence="8" key="1">
    <citation type="submission" date="2006-12" db="EMBL/GenBank/DDBJ databases">
        <title>Complete sequence of chromosome 2 of Paracoccus denitrificans PD1222.</title>
        <authorList>
            <person name="Copeland A."/>
            <person name="Lucas S."/>
            <person name="Lapidus A."/>
            <person name="Barry K."/>
            <person name="Detter J.C."/>
            <person name="Glavina del Rio T."/>
            <person name="Hammon N."/>
            <person name="Israni S."/>
            <person name="Dalin E."/>
            <person name="Tice H."/>
            <person name="Pitluck S."/>
            <person name="Munk A.C."/>
            <person name="Brettin T."/>
            <person name="Bruce D."/>
            <person name="Han C."/>
            <person name="Tapia R."/>
            <person name="Gilna P."/>
            <person name="Schmutz J."/>
            <person name="Larimer F."/>
            <person name="Land M."/>
            <person name="Hauser L."/>
            <person name="Kyrpides N."/>
            <person name="Lykidis A."/>
            <person name="Spiro S."/>
            <person name="Richardson D.J."/>
            <person name="Moir J.W.B."/>
            <person name="Ferguson S.J."/>
            <person name="van Spanning R.J.M."/>
            <person name="Richardson P."/>
        </authorList>
    </citation>
    <scope>NUCLEOTIDE SEQUENCE [LARGE SCALE GENOMIC DNA]</scope>
    <source>
        <strain evidence="8">Pd 1222</strain>
    </source>
</reference>
<evidence type="ECO:0000256" key="2">
    <source>
        <dbReference type="ARBA" id="ARBA00023002"/>
    </source>
</evidence>
<dbReference type="HOGENOM" id="CLU_035117_0_0_5"/>
<dbReference type="Pfam" id="PF14833">
    <property type="entry name" value="NAD_binding_11"/>
    <property type="match status" value="1"/>
</dbReference>
<name>A1B703_PARDP</name>
<dbReference type="RefSeq" id="WP_011749482.1">
    <property type="nucleotide sequence ID" value="NC_008687.1"/>
</dbReference>
<proteinExistence type="inferred from homology"/>
<dbReference type="Pfam" id="PF03446">
    <property type="entry name" value="NAD_binding_2"/>
    <property type="match status" value="1"/>
</dbReference>
<feature type="domain" description="6-phosphogluconate dehydrogenase NADP-binding" evidence="5">
    <location>
        <begin position="2"/>
        <end position="161"/>
    </location>
</feature>
<feature type="domain" description="3-hydroxyisobutyrate dehydrogenase-like NAD-binding" evidence="6">
    <location>
        <begin position="164"/>
        <end position="283"/>
    </location>
</feature>
<keyword evidence="8" id="KW-1185">Reference proteome</keyword>
<accession>A1B703</accession>
<dbReference type="EnsemblBacteria" id="ABL71297">
    <property type="protein sequence ID" value="ABL71297"/>
    <property type="gene ID" value="Pden_3216"/>
</dbReference>
<dbReference type="SUPFAM" id="SSF48179">
    <property type="entry name" value="6-phosphogluconate dehydrogenase C-terminal domain-like"/>
    <property type="match status" value="1"/>
</dbReference>
<dbReference type="InterPro" id="IPR002204">
    <property type="entry name" value="3-OH-isobutyrate_DH-rel_CS"/>
</dbReference>
<gene>
    <name evidence="7" type="ordered locus">Pden_3216</name>
</gene>
<dbReference type="GO" id="GO:0016054">
    <property type="term" value="P:organic acid catabolic process"/>
    <property type="evidence" value="ECO:0007669"/>
    <property type="project" value="UniProtKB-ARBA"/>
</dbReference>
<dbReference type="PROSITE" id="PS00895">
    <property type="entry name" value="3_HYDROXYISOBUT_DH"/>
    <property type="match status" value="1"/>
</dbReference>
<evidence type="ECO:0000259" key="5">
    <source>
        <dbReference type="Pfam" id="PF03446"/>
    </source>
</evidence>
<comment type="similarity">
    <text evidence="1">Belongs to the HIBADH-related family.</text>
</comment>
<evidence type="ECO:0000256" key="4">
    <source>
        <dbReference type="PIRSR" id="PIRSR000103-1"/>
    </source>
</evidence>
<sequence>MKVGFIGLGRMGRGMALNLQKAGHDMVVNDLSVDSAQEFLDAGASWAGTPRELAQQCGIVFTSLPTPADVKRVGLGPDGLVEGLAPDSVWVDLSTNSVDVVRELSGFLAEKGAYFIDAPVSGGPAGAASRKLAIWCGGDEAVYHRCKPFLDAMADQPRYIGAIGGGTIAKLVNNMASTAIISVLAEVLTMGVKAGLEPGPLWEAIRTGAAGRMRMYDNIGRRFMQAKYDPASFALRLVHKDASLALQVGRDFGVPMRLCGLVESDIREALNRGWGERDSQSYLALQQERAGVEPFRLSPEEVDRILADL</sequence>
<evidence type="ECO:0000259" key="6">
    <source>
        <dbReference type="Pfam" id="PF14833"/>
    </source>
</evidence>
<dbReference type="GeneID" id="93452888"/>
<evidence type="ECO:0000256" key="1">
    <source>
        <dbReference type="ARBA" id="ARBA00009080"/>
    </source>
</evidence>
<evidence type="ECO:0000313" key="7">
    <source>
        <dbReference type="EMBL" id="ABL71297.1"/>
    </source>
</evidence>
<dbReference type="STRING" id="318586.Pden_3216"/>
<dbReference type="KEGG" id="pde:Pden_3216"/>
<keyword evidence="3" id="KW-0520">NAD</keyword>
<dbReference type="PANTHER" id="PTHR43060">
    <property type="entry name" value="3-HYDROXYISOBUTYRATE DEHYDROGENASE-LIKE 1, MITOCHONDRIAL-RELATED"/>
    <property type="match status" value="1"/>
</dbReference>
<dbReference type="Gene3D" id="3.40.50.720">
    <property type="entry name" value="NAD(P)-binding Rossmann-like Domain"/>
    <property type="match status" value="1"/>
</dbReference>
<evidence type="ECO:0000256" key="3">
    <source>
        <dbReference type="ARBA" id="ARBA00023027"/>
    </source>
</evidence>
<keyword evidence="2 7" id="KW-0560">Oxidoreductase</keyword>
<dbReference type="Gene3D" id="1.10.1040.10">
    <property type="entry name" value="N-(1-d-carboxylethyl)-l-norvaline Dehydrogenase, domain 2"/>
    <property type="match status" value="1"/>
</dbReference>
<dbReference type="EC" id="1.1.1.60" evidence="7"/>
<dbReference type="InterPro" id="IPR015815">
    <property type="entry name" value="HIBADH-related"/>
</dbReference>
<dbReference type="GO" id="GO:0008679">
    <property type="term" value="F:2-hydroxy-3-oxopropionate reductase activity"/>
    <property type="evidence" value="ECO:0007669"/>
    <property type="project" value="UniProtKB-EC"/>
</dbReference>
<protein>
    <submittedName>
        <fullName evidence="7">Tartronate semialdehyde reductase</fullName>
        <ecNumber evidence="7">1.1.1.60</ecNumber>
    </submittedName>
</protein>
<dbReference type="InterPro" id="IPR006115">
    <property type="entry name" value="6PGDH_NADP-bd"/>
</dbReference>
<dbReference type="GO" id="GO:0051287">
    <property type="term" value="F:NAD binding"/>
    <property type="evidence" value="ECO:0007669"/>
    <property type="project" value="InterPro"/>
</dbReference>
<dbReference type="SUPFAM" id="SSF51735">
    <property type="entry name" value="NAD(P)-binding Rossmann-fold domains"/>
    <property type="match status" value="1"/>
</dbReference>
<organism evidence="7 8">
    <name type="scientific">Paracoccus denitrificans (strain Pd 1222)</name>
    <dbReference type="NCBI Taxonomy" id="318586"/>
    <lineage>
        <taxon>Bacteria</taxon>
        <taxon>Pseudomonadati</taxon>
        <taxon>Pseudomonadota</taxon>
        <taxon>Alphaproteobacteria</taxon>
        <taxon>Rhodobacterales</taxon>
        <taxon>Paracoccaceae</taxon>
        <taxon>Paracoccus</taxon>
    </lineage>
</organism>
<dbReference type="InterPro" id="IPR013328">
    <property type="entry name" value="6PGD_dom2"/>
</dbReference>
<dbReference type="AlphaFoldDB" id="A1B703"/>
<dbReference type="GO" id="GO:0050661">
    <property type="term" value="F:NADP binding"/>
    <property type="evidence" value="ECO:0007669"/>
    <property type="project" value="InterPro"/>
</dbReference>
<dbReference type="InterPro" id="IPR036291">
    <property type="entry name" value="NAD(P)-bd_dom_sf"/>
</dbReference>
<dbReference type="eggNOG" id="COG2084">
    <property type="taxonomic scope" value="Bacteria"/>
</dbReference>
<evidence type="ECO:0000313" key="8">
    <source>
        <dbReference type="Proteomes" id="UP000000361"/>
    </source>
</evidence>
<dbReference type="InterPro" id="IPR008927">
    <property type="entry name" value="6-PGluconate_DH-like_C_sf"/>
</dbReference>
<dbReference type="Proteomes" id="UP000000361">
    <property type="component" value="Chromosome 2"/>
</dbReference>
<dbReference type="PANTHER" id="PTHR43060:SF15">
    <property type="entry name" value="3-HYDROXYISOBUTYRATE DEHYDROGENASE-LIKE 1, MITOCHONDRIAL-RELATED"/>
    <property type="match status" value="1"/>
</dbReference>
<dbReference type="InterPro" id="IPR029154">
    <property type="entry name" value="HIBADH-like_NADP-bd"/>
</dbReference>
<dbReference type="EMBL" id="CP000490">
    <property type="protein sequence ID" value="ABL71297.1"/>
    <property type="molecule type" value="Genomic_DNA"/>
</dbReference>
<feature type="active site" evidence="4">
    <location>
        <position position="170"/>
    </location>
</feature>